<keyword evidence="2" id="KW-1185">Reference proteome</keyword>
<sequence length="67" mass="7921">MWKPTPREAQTTMPCKKCNQAVKILRSCHQAYIICEHCHTKFTIQEYLPIMDTAMEEFMEAINCDRI</sequence>
<dbReference type="EMBL" id="FRDI01000004">
    <property type="protein sequence ID" value="SHN61379.1"/>
    <property type="molecule type" value="Genomic_DNA"/>
</dbReference>
<reference evidence="1 2" key="1">
    <citation type="submission" date="2016-12" db="EMBL/GenBank/DDBJ databases">
        <authorList>
            <person name="Song W.-J."/>
            <person name="Kurnit D.M."/>
        </authorList>
    </citation>
    <scope>NUCLEOTIDE SEQUENCE [LARGE SCALE GENOMIC DNA]</scope>
    <source>
        <strain evidence="1 2">DSM 11393</strain>
    </source>
</reference>
<dbReference type="OrthoDB" id="5460191at2"/>
<dbReference type="NCBIfam" id="NF041197">
    <property type="entry name" value="CxxC_Se_CxxC"/>
    <property type="match status" value="1"/>
</dbReference>
<name>A0A1M7SSB1_9BACT</name>
<dbReference type="STRING" id="1121455.SAMN02745728_01217"/>
<proteinExistence type="predicted"/>
<dbReference type="Proteomes" id="UP000186469">
    <property type="component" value="Unassembled WGS sequence"/>
</dbReference>
<gene>
    <name evidence="1" type="ORF">SAMN02745728_01217</name>
</gene>
<evidence type="ECO:0000313" key="1">
    <source>
        <dbReference type="EMBL" id="SHN61379.1"/>
    </source>
</evidence>
<accession>A0A1M7SSB1</accession>
<organism evidence="1 2">
    <name type="scientific">Desulfovibrio litoralis DSM 11393</name>
    <dbReference type="NCBI Taxonomy" id="1121455"/>
    <lineage>
        <taxon>Bacteria</taxon>
        <taxon>Pseudomonadati</taxon>
        <taxon>Thermodesulfobacteriota</taxon>
        <taxon>Desulfovibrionia</taxon>
        <taxon>Desulfovibrionales</taxon>
        <taxon>Desulfovibrionaceae</taxon>
        <taxon>Desulfovibrio</taxon>
    </lineage>
</organism>
<dbReference type="AlphaFoldDB" id="A0A1M7SSB1"/>
<protein>
    <submittedName>
        <fullName evidence="1">Uncharacterized protein</fullName>
    </submittedName>
</protein>
<evidence type="ECO:0000313" key="2">
    <source>
        <dbReference type="Proteomes" id="UP000186469"/>
    </source>
</evidence>
<dbReference type="RefSeq" id="WP_072696896.1">
    <property type="nucleotide sequence ID" value="NZ_FRDI01000004.1"/>
</dbReference>